<dbReference type="PANTHER" id="PTHR32552">
    <property type="entry name" value="FERRICHROME IRON RECEPTOR-RELATED"/>
    <property type="match status" value="1"/>
</dbReference>
<dbReference type="HOGENOM" id="CLU_008287_15_0_5"/>
<feature type="compositionally biased region" description="Low complexity" evidence="11">
    <location>
        <begin position="52"/>
        <end position="62"/>
    </location>
</feature>
<evidence type="ECO:0000256" key="2">
    <source>
        <dbReference type="ARBA" id="ARBA00022448"/>
    </source>
</evidence>
<name>B2IIU4_BEII9</name>
<dbReference type="InterPro" id="IPR036942">
    <property type="entry name" value="Beta-barrel_TonB_sf"/>
</dbReference>
<evidence type="ECO:0000256" key="6">
    <source>
        <dbReference type="ARBA" id="ARBA00023004"/>
    </source>
</evidence>
<protein>
    <submittedName>
        <fullName evidence="14">TonB-dependent receptor</fullName>
    </submittedName>
</protein>
<evidence type="ECO:0000256" key="4">
    <source>
        <dbReference type="ARBA" id="ARBA00022496"/>
    </source>
</evidence>
<keyword evidence="12" id="KW-1133">Transmembrane helix</keyword>
<evidence type="ECO:0000256" key="12">
    <source>
        <dbReference type="SAM" id="Phobius"/>
    </source>
</evidence>
<sequence>MDCEARRLRKRLLSGVSSTSFMLGIALGALPHDLHAQDAHAGMKGMHMGSEPAADNAAPANAQSTTGASDAGHVDDVVVTGQAAQDDGEALMMEVMMKTPRGGDVVTGKQAQQQQIRRLTDVQQIIPNFRPNIAQPRQSRQAIRGVGIAAGSAGTGSPSDTGYMVDNVSWLFAGWQWGNLVDFSSIELILGPTGTAGGHNTNVGTISIRTQLPSFVPSATAETTVGNYNHIIENLVFTGPLIDDRLAYRVTFYVDKGDGWIRDQGTGTTYLDNNRLGFRGQLLGVGDGMTDRLIFNFNASNEHDDYLLGTVGDTSLIYANGTRPTATFFQNMQTKLGKQALTTNPYAPYATRMGRDPTHTYTLSNELNWQIGQNTLTVISAGGYGSFENNGFQGVQNTTLGFGAEGMGGMNTYLWQVSQEVRLSSPTDQPVEWKAGLYSVFENAWDKMHHTYFGWDSAAWLNNPAAMPGLYTRWHNNARDFQIAAYGQTTIHFDPSFALTFGLRDSYDIRYGSDTFYPMFIEGTPFSHAQQEAALIQAGSYGSADTGGFTKYHNAVTGIVNPEIKINDNIRLWGLIGRGDKVSAVNTQDVPIYINGQFNGFTPMFNKPETSWDYEIGVKTSFFDDKWISNVNLYWNDLYNFQASSNQTFTSPAGVVTNVAFLANVPHVRLRGIEFVERLAINEELNFHATGAYTEARYISYPNSPAPPDFAFSGGPAIVSLSNTRLTGIPWWSFSIGYNYEHPVGALLRDLGDAFHVELGDWANASLVGYSYGNVDWFYKTQLTSPVSYVQYWQAPYSIVNAGIGLRTEDNKYSLTLWGKNLFNALPFTSWAYGNANASTQVGISTLGPRFFGATVMMTLW</sequence>
<feature type="domain" description="TonB-dependent receptor plug" evidence="13">
    <location>
        <begin position="97"/>
        <end position="201"/>
    </location>
</feature>
<evidence type="ECO:0000256" key="8">
    <source>
        <dbReference type="ARBA" id="ARBA00023077"/>
    </source>
</evidence>
<proteinExistence type="predicted"/>
<keyword evidence="7" id="KW-0406">Ion transport</keyword>
<dbReference type="PANTHER" id="PTHR32552:SF81">
    <property type="entry name" value="TONB-DEPENDENT OUTER MEMBRANE RECEPTOR"/>
    <property type="match status" value="1"/>
</dbReference>
<feature type="region of interest" description="Disordered" evidence="11">
    <location>
        <begin position="41"/>
        <end position="71"/>
    </location>
</feature>
<dbReference type="OrthoDB" id="9760333at2"/>
<dbReference type="KEGG" id="bid:Bind_2554"/>
<reference evidence="15" key="1">
    <citation type="submission" date="2008-03" db="EMBL/GenBank/DDBJ databases">
        <title>Complete sequence of chromosome of Beijerinckia indica subsp. indica ATCC 9039.</title>
        <authorList>
            <consortium name="US DOE Joint Genome Institute"/>
            <person name="Copeland A."/>
            <person name="Lucas S."/>
            <person name="Lapidus A."/>
            <person name="Glavina del Rio T."/>
            <person name="Dalin E."/>
            <person name="Tice H."/>
            <person name="Bruce D."/>
            <person name="Goodwin L."/>
            <person name="Pitluck S."/>
            <person name="LaButti K."/>
            <person name="Schmutz J."/>
            <person name="Larimer F."/>
            <person name="Land M."/>
            <person name="Hauser L."/>
            <person name="Kyrpides N."/>
            <person name="Mikhailova N."/>
            <person name="Dunfield P.F."/>
            <person name="Dedysh S.N."/>
            <person name="Liesack W."/>
            <person name="Saw J.H."/>
            <person name="Alam M."/>
            <person name="Chen Y."/>
            <person name="Murrell J.C."/>
            <person name="Richardson P."/>
        </authorList>
    </citation>
    <scope>NUCLEOTIDE SEQUENCE [LARGE SCALE GENOMIC DNA]</scope>
    <source>
        <strain evidence="15">ATCC 9039 / DSM 1715 / NCIMB 8712</strain>
    </source>
</reference>
<evidence type="ECO:0000256" key="5">
    <source>
        <dbReference type="ARBA" id="ARBA00022692"/>
    </source>
</evidence>
<keyword evidence="8" id="KW-0798">TonB box</keyword>
<dbReference type="Gene3D" id="2.40.170.20">
    <property type="entry name" value="TonB-dependent receptor, beta-barrel domain"/>
    <property type="match status" value="1"/>
</dbReference>
<dbReference type="Pfam" id="PF07715">
    <property type="entry name" value="Plug"/>
    <property type="match status" value="1"/>
</dbReference>
<dbReference type="STRING" id="395963.Bind_2554"/>
<evidence type="ECO:0000256" key="3">
    <source>
        <dbReference type="ARBA" id="ARBA00022452"/>
    </source>
</evidence>
<dbReference type="SUPFAM" id="SSF56935">
    <property type="entry name" value="Porins"/>
    <property type="match status" value="1"/>
</dbReference>
<feature type="transmembrane region" description="Helical" evidence="12">
    <location>
        <begin position="12"/>
        <end position="30"/>
    </location>
</feature>
<dbReference type="eggNOG" id="COG1629">
    <property type="taxonomic scope" value="Bacteria"/>
</dbReference>
<comment type="subcellular location">
    <subcellularLocation>
        <location evidence="1">Cell outer membrane</location>
        <topology evidence="1">Multi-pass membrane protein</topology>
    </subcellularLocation>
</comment>
<evidence type="ECO:0000256" key="11">
    <source>
        <dbReference type="SAM" id="MobiDB-lite"/>
    </source>
</evidence>
<evidence type="ECO:0000256" key="9">
    <source>
        <dbReference type="ARBA" id="ARBA00023136"/>
    </source>
</evidence>
<evidence type="ECO:0000256" key="7">
    <source>
        <dbReference type="ARBA" id="ARBA00023065"/>
    </source>
</evidence>
<keyword evidence="5 12" id="KW-0812">Transmembrane</keyword>
<keyword evidence="2" id="KW-0813">Transport</keyword>
<keyword evidence="3" id="KW-1134">Transmembrane beta strand</keyword>
<dbReference type="InterPro" id="IPR039426">
    <property type="entry name" value="TonB-dep_rcpt-like"/>
</dbReference>
<dbReference type="GO" id="GO:0006826">
    <property type="term" value="P:iron ion transport"/>
    <property type="evidence" value="ECO:0007669"/>
    <property type="project" value="UniProtKB-KW"/>
</dbReference>
<gene>
    <name evidence="14" type="ordered locus">Bind_2554</name>
</gene>
<keyword evidence="9 12" id="KW-0472">Membrane</keyword>
<keyword evidence="6" id="KW-0408">Iron</keyword>
<evidence type="ECO:0000256" key="1">
    <source>
        <dbReference type="ARBA" id="ARBA00004571"/>
    </source>
</evidence>
<evidence type="ECO:0000256" key="10">
    <source>
        <dbReference type="ARBA" id="ARBA00023237"/>
    </source>
</evidence>
<keyword evidence="4" id="KW-0410">Iron transport</keyword>
<keyword evidence="10" id="KW-0998">Cell outer membrane</keyword>
<reference evidence="14 15" key="2">
    <citation type="journal article" date="2010" name="J. Bacteriol.">
        <title>Complete genome sequence of Beijerinckia indica subsp. indica.</title>
        <authorList>
            <person name="Tamas I."/>
            <person name="Dedysh S.N."/>
            <person name="Liesack W."/>
            <person name="Stott M.B."/>
            <person name="Alam M."/>
            <person name="Murrell J.C."/>
            <person name="Dunfield P.F."/>
        </authorList>
    </citation>
    <scope>NUCLEOTIDE SEQUENCE [LARGE SCALE GENOMIC DNA]</scope>
    <source>
        <strain evidence="15">ATCC 9039 / DSM 1715 / NCIMB 8712</strain>
    </source>
</reference>
<dbReference type="eggNOG" id="COG4772">
    <property type="taxonomic scope" value="Bacteria"/>
</dbReference>
<keyword evidence="14" id="KW-0675">Receptor</keyword>
<dbReference type="Proteomes" id="UP000001695">
    <property type="component" value="Chromosome"/>
</dbReference>
<organism evidence="14 15">
    <name type="scientific">Beijerinckia indica subsp. indica (strain ATCC 9039 / DSM 1715 / NCIMB 8712)</name>
    <dbReference type="NCBI Taxonomy" id="395963"/>
    <lineage>
        <taxon>Bacteria</taxon>
        <taxon>Pseudomonadati</taxon>
        <taxon>Pseudomonadota</taxon>
        <taxon>Alphaproteobacteria</taxon>
        <taxon>Hyphomicrobiales</taxon>
        <taxon>Beijerinckiaceae</taxon>
        <taxon>Beijerinckia</taxon>
    </lineage>
</organism>
<dbReference type="AlphaFoldDB" id="B2IIU4"/>
<dbReference type="EMBL" id="CP001016">
    <property type="protein sequence ID" value="ACB96156.1"/>
    <property type="molecule type" value="Genomic_DNA"/>
</dbReference>
<evidence type="ECO:0000259" key="13">
    <source>
        <dbReference type="Pfam" id="PF07715"/>
    </source>
</evidence>
<keyword evidence="15" id="KW-1185">Reference proteome</keyword>
<dbReference type="InterPro" id="IPR012910">
    <property type="entry name" value="Plug_dom"/>
</dbReference>
<evidence type="ECO:0000313" key="15">
    <source>
        <dbReference type="Proteomes" id="UP000001695"/>
    </source>
</evidence>
<accession>B2IIU4</accession>
<evidence type="ECO:0000313" key="14">
    <source>
        <dbReference type="EMBL" id="ACB96156.1"/>
    </source>
</evidence>
<dbReference type="GO" id="GO:0009279">
    <property type="term" value="C:cell outer membrane"/>
    <property type="evidence" value="ECO:0007669"/>
    <property type="project" value="UniProtKB-SubCell"/>
</dbReference>